<sequence>MQATLFTMEGPHHRPGGVEGRVRGPAERAPAGDAHAGRLGPGARGPPYWHSNHLEHGSAVWTKMILAWQRAAT</sequence>
<keyword evidence="3" id="KW-1185">Reference proteome</keyword>
<gene>
    <name evidence="2" type="ORF">TRIATDRAFT_297157</name>
</gene>
<feature type="region of interest" description="Disordered" evidence="1">
    <location>
        <begin position="1"/>
        <end position="44"/>
    </location>
</feature>
<protein>
    <submittedName>
        <fullName evidence="2">Uncharacterized protein</fullName>
    </submittedName>
</protein>
<evidence type="ECO:0000256" key="1">
    <source>
        <dbReference type="SAM" id="MobiDB-lite"/>
    </source>
</evidence>
<dbReference type="EMBL" id="ABDG02000014">
    <property type="protein sequence ID" value="EHK50311.1"/>
    <property type="molecule type" value="Genomic_DNA"/>
</dbReference>
<dbReference type="HOGENOM" id="CLU_2705115_0_0_1"/>
<reference evidence="2 3" key="1">
    <citation type="journal article" date="2011" name="Genome Biol.">
        <title>Comparative genome sequence analysis underscores mycoparasitism as the ancestral life style of Trichoderma.</title>
        <authorList>
            <person name="Kubicek C.P."/>
            <person name="Herrera-Estrella A."/>
            <person name="Seidl-Seiboth V."/>
            <person name="Martinez D.A."/>
            <person name="Druzhinina I.S."/>
            <person name="Thon M."/>
            <person name="Zeilinger S."/>
            <person name="Casas-Flores S."/>
            <person name="Horwitz B.A."/>
            <person name="Mukherjee P.K."/>
            <person name="Mukherjee M."/>
            <person name="Kredics L."/>
            <person name="Alcaraz L.D."/>
            <person name="Aerts A."/>
            <person name="Antal Z."/>
            <person name="Atanasova L."/>
            <person name="Cervantes-Badillo M.G."/>
            <person name="Challacombe J."/>
            <person name="Chertkov O."/>
            <person name="McCluskey K."/>
            <person name="Coulpier F."/>
            <person name="Deshpande N."/>
            <person name="von Doehren H."/>
            <person name="Ebbole D.J."/>
            <person name="Esquivel-Naranjo E.U."/>
            <person name="Fekete E."/>
            <person name="Flipphi M."/>
            <person name="Glaser F."/>
            <person name="Gomez-Rodriguez E.Y."/>
            <person name="Gruber S."/>
            <person name="Han C."/>
            <person name="Henrissat B."/>
            <person name="Hermosa R."/>
            <person name="Hernandez-Onate M."/>
            <person name="Karaffa L."/>
            <person name="Kosti I."/>
            <person name="Le Crom S."/>
            <person name="Lindquist E."/>
            <person name="Lucas S."/>
            <person name="Luebeck M."/>
            <person name="Luebeck P.S."/>
            <person name="Margeot A."/>
            <person name="Metz B."/>
            <person name="Misra M."/>
            <person name="Nevalainen H."/>
            <person name="Omann M."/>
            <person name="Packer N."/>
            <person name="Perrone G."/>
            <person name="Uresti-Rivera E.E."/>
            <person name="Salamov A."/>
            <person name="Schmoll M."/>
            <person name="Seiboth B."/>
            <person name="Shapiro H."/>
            <person name="Sukno S."/>
            <person name="Tamayo-Ramos J.A."/>
            <person name="Tisch D."/>
            <person name="Wiest A."/>
            <person name="Wilkinson H.H."/>
            <person name="Zhang M."/>
            <person name="Coutinho P.M."/>
            <person name="Kenerley C.M."/>
            <person name="Monte E."/>
            <person name="Baker S.E."/>
            <person name="Grigoriev I.V."/>
        </authorList>
    </citation>
    <scope>NUCLEOTIDE SEQUENCE [LARGE SCALE GENOMIC DNA]</scope>
    <source>
        <strain evidence="3">ATCC 20476 / IMI 206040</strain>
    </source>
</reference>
<name>G9NG99_HYPAI</name>
<comment type="caution">
    <text evidence="2">The sequence shown here is derived from an EMBL/GenBank/DDBJ whole genome shotgun (WGS) entry which is preliminary data.</text>
</comment>
<dbReference type="AlphaFoldDB" id="G9NG99"/>
<evidence type="ECO:0000313" key="3">
    <source>
        <dbReference type="Proteomes" id="UP000005426"/>
    </source>
</evidence>
<dbReference type="Proteomes" id="UP000005426">
    <property type="component" value="Unassembled WGS sequence"/>
</dbReference>
<organism evidence="2 3">
    <name type="scientific">Hypocrea atroviridis (strain ATCC 20476 / IMI 206040)</name>
    <name type="common">Trichoderma atroviride</name>
    <dbReference type="NCBI Taxonomy" id="452589"/>
    <lineage>
        <taxon>Eukaryota</taxon>
        <taxon>Fungi</taxon>
        <taxon>Dikarya</taxon>
        <taxon>Ascomycota</taxon>
        <taxon>Pezizomycotina</taxon>
        <taxon>Sordariomycetes</taxon>
        <taxon>Hypocreomycetidae</taxon>
        <taxon>Hypocreales</taxon>
        <taxon>Hypocreaceae</taxon>
        <taxon>Trichoderma</taxon>
    </lineage>
</organism>
<proteinExistence type="predicted"/>
<accession>G9NG99</accession>
<evidence type="ECO:0000313" key="2">
    <source>
        <dbReference type="EMBL" id="EHK50311.1"/>
    </source>
</evidence>